<sequence>MFKKLLTSLSAIAVVPIVGSNVVSCGPMTLSKMADRTVDTTTYRGYYAKPISSWSSGITMQSEDFKVLSNLVDPLLITDQYNVIKPGTAKPIGNGYNADKTEWTFGINDNNGKKPEWFDYNGNSMGTVKAMDVANAFRYVFNPSTTSQTGGLWSMMVKNGAQLDDAISELPDLDEIKGNSLEAKQVMKNWMTDVLIKHYIQVINPKNPDDLVDKNTHQNEYFDSSKVGTAGYPDGPSLTIDETADTFTFHLEQTAPYFDSLLTYVAFAPLPDMAIDWNSPTVSGYSYGRDYKSALYSGAYLPDKVNPSTSISLKKNNNYFKADETYIKKIILNYPKNQTPSNLAFLFETNDLSLAPISSTDTHSWYKYIGKGNNTETAKFGGVHDSFLGTPSTSFLLYNYGYKTNPDSKDQKPEDVLQNQVLAQQSTRALISYGMDRSKAAKFFSQELDSSKPSSAPSSLLRNVYTTPNLVSDNGKDYVEYIQDEYSKEFGQSKPSTSGFNPKGDGVILQDGSDAYKENDEFALKTITDPQLKQQFIDAKENYEAKMQILMKQVRKDSKLGENQTVSFNFLANGSDKTTLNPRLRDMFDSFSNLKNNPIKINVMESQDSGDYSTIQRTPTWNMMIAGWSPDYADPSTYLNTIGYGGDYGSYNNLTKIISKDKTTGKLKGNNKAFDALATDLQSYGDALNFANKEFDINTRLTSYSKAETLALYQKQFILPMFIKTPVEAPALSYLDQFTRPSVAYGTCFTRMSGVKMTPKLWTKEQYNQHKAEWEQGVTDANKPKQ</sequence>
<comment type="similarity">
    <text evidence="2">Belongs to the bacterial solute-binding protein 5 family.</text>
</comment>
<dbReference type="Proteomes" id="UP000232227">
    <property type="component" value="Chromosome"/>
</dbReference>
<dbReference type="InterPro" id="IPR039424">
    <property type="entry name" value="SBP_5"/>
</dbReference>
<dbReference type="Gene3D" id="3.40.190.10">
    <property type="entry name" value="Periplasmic binding protein-like II"/>
    <property type="match status" value="1"/>
</dbReference>
<dbReference type="GO" id="GO:0030313">
    <property type="term" value="C:cell envelope"/>
    <property type="evidence" value="ECO:0007669"/>
    <property type="project" value="UniProtKB-SubCell"/>
</dbReference>
<evidence type="ECO:0000256" key="3">
    <source>
        <dbReference type="ARBA" id="ARBA00022448"/>
    </source>
</evidence>
<gene>
    <name evidence="6" type="ORF">CP520_00545</name>
</gene>
<dbReference type="PANTHER" id="PTHR30290:SF10">
    <property type="entry name" value="PERIPLASMIC OLIGOPEPTIDE-BINDING PROTEIN-RELATED"/>
    <property type="match status" value="1"/>
</dbReference>
<comment type="subcellular location">
    <subcellularLocation>
        <location evidence="1">Cell envelope</location>
    </subcellularLocation>
</comment>
<keyword evidence="7" id="KW-1185">Reference proteome</keyword>
<dbReference type="RefSeq" id="WP_096862538.1">
    <property type="nucleotide sequence ID" value="NZ_CP023668.1"/>
</dbReference>
<dbReference type="OrthoDB" id="9801912at2"/>
<evidence type="ECO:0000256" key="4">
    <source>
        <dbReference type="ARBA" id="ARBA00022729"/>
    </source>
</evidence>
<evidence type="ECO:0000313" key="6">
    <source>
        <dbReference type="EMBL" id="ATG97250.1"/>
    </source>
</evidence>
<dbReference type="AlphaFoldDB" id="A0A291IR69"/>
<evidence type="ECO:0000256" key="1">
    <source>
        <dbReference type="ARBA" id="ARBA00004196"/>
    </source>
</evidence>
<name>A0A291IR69_9MOLU</name>
<keyword evidence="3" id="KW-0813">Transport</keyword>
<reference evidence="6 7" key="1">
    <citation type="submission" date="2017-09" db="EMBL/GenBank/DDBJ databases">
        <title>SPAdes assembly of the Mesoplasma lactucae genome.</title>
        <authorList>
            <person name="Knight T.F."/>
            <person name="Rubinstein R."/>
            <person name="Citino T."/>
        </authorList>
    </citation>
    <scope>NUCLEOTIDE SEQUENCE [LARGE SCALE GENOMIC DNA]</scope>
    <source>
        <strain evidence="6 7">831-C4</strain>
    </source>
</reference>
<protein>
    <recommendedName>
        <fullName evidence="5">Solute-binding protein family 5 domain-containing protein</fullName>
    </recommendedName>
</protein>
<evidence type="ECO:0000259" key="5">
    <source>
        <dbReference type="Pfam" id="PF00496"/>
    </source>
</evidence>
<evidence type="ECO:0000313" key="7">
    <source>
        <dbReference type="Proteomes" id="UP000232227"/>
    </source>
</evidence>
<dbReference type="InterPro" id="IPR000914">
    <property type="entry name" value="SBP_5_dom"/>
</dbReference>
<evidence type="ECO:0000256" key="2">
    <source>
        <dbReference type="ARBA" id="ARBA00005695"/>
    </source>
</evidence>
<dbReference type="NCBIfam" id="NF043077">
    <property type="entry name" value="MMSYN1_0169"/>
    <property type="match status" value="1"/>
</dbReference>
<dbReference type="PANTHER" id="PTHR30290">
    <property type="entry name" value="PERIPLASMIC BINDING COMPONENT OF ABC TRANSPORTER"/>
    <property type="match status" value="1"/>
</dbReference>
<accession>A0A291IR69</accession>
<dbReference type="Gene3D" id="3.90.76.10">
    <property type="entry name" value="Dipeptide-binding Protein, Domain 1"/>
    <property type="match status" value="1"/>
</dbReference>
<feature type="domain" description="Solute-binding protein family 5" evidence="5">
    <location>
        <begin position="96"/>
        <end position="461"/>
    </location>
</feature>
<dbReference type="SUPFAM" id="SSF53850">
    <property type="entry name" value="Periplasmic binding protein-like II"/>
    <property type="match status" value="1"/>
</dbReference>
<organism evidence="6 7">
    <name type="scientific">Mesoplasma lactucae ATCC 49193</name>
    <dbReference type="NCBI Taxonomy" id="81460"/>
    <lineage>
        <taxon>Bacteria</taxon>
        <taxon>Bacillati</taxon>
        <taxon>Mycoplasmatota</taxon>
        <taxon>Mollicutes</taxon>
        <taxon>Entomoplasmatales</taxon>
        <taxon>Entomoplasmataceae</taxon>
        <taxon>Mesoplasma</taxon>
    </lineage>
</organism>
<dbReference type="Gene3D" id="3.10.105.10">
    <property type="entry name" value="Dipeptide-binding Protein, Domain 3"/>
    <property type="match status" value="1"/>
</dbReference>
<dbReference type="Pfam" id="PF00496">
    <property type="entry name" value="SBP_bac_5"/>
    <property type="match status" value="1"/>
</dbReference>
<dbReference type="EMBL" id="CP023668">
    <property type="protein sequence ID" value="ATG97250.1"/>
    <property type="molecule type" value="Genomic_DNA"/>
</dbReference>
<keyword evidence="4" id="KW-0732">Signal</keyword>
<dbReference type="GO" id="GO:0015833">
    <property type="term" value="P:peptide transport"/>
    <property type="evidence" value="ECO:0007669"/>
    <property type="project" value="TreeGrafter"/>
</dbReference>
<dbReference type="GO" id="GO:1904680">
    <property type="term" value="F:peptide transmembrane transporter activity"/>
    <property type="evidence" value="ECO:0007669"/>
    <property type="project" value="TreeGrafter"/>
</dbReference>
<dbReference type="KEGG" id="mlac:CP520_00545"/>
<proteinExistence type="inferred from homology"/>